<sequence length="134" mass="15131">MSTHKVSAVTIDEYEFPTGGHARGYLLSIALMILSARRRFIEPGSVLHDQLIARSATASKYAKPTQDVLFYFLYGAHSIEAVHFALTKLRKHNVKAFSLPWFQWIIAVFVGGVNAKKHFDAVVEKKELKTIKEI</sequence>
<evidence type="ECO:0000313" key="1">
    <source>
        <dbReference type="EMBL" id="OAL38712.1"/>
    </source>
</evidence>
<dbReference type="GeneID" id="34585342"/>
<dbReference type="RefSeq" id="XP_022503724.1">
    <property type="nucleotide sequence ID" value="XM_022640224.1"/>
</dbReference>
<comment type="caution">
    <text evidence="1">The sequence shown here is derived from an EMBL/GenBank/DDBJ whole genome shotgun (WGS) entry which is preliminary data.</text>
</comment>
<reference evidence="1 2" key="1">
    <citation type="submission" date="2016-03" db="EMBL/GenBank/DDBJ databases">
        <title>The draft genome sequence of Fonsecaea nubica causative agent of cutaneous subcutaneous infection in human host.</title>
        <authorList>
            <person name="Costa F."/>
            <person name="Sybren D.H."/>
            <person name="Raittz R.T."/>
            <person name="Weiss V.A."/>
            <person name="Leao A.C."/>
            <person name="Gomes R."/>
            <person name="De Souza E.M."/>
            <person name="Pedrosa F.O."/>
            <person name="Steffens M.B."/>
            <person name="Bombassaro A."/>
            <person name="Tadra-Sfeir M.Z."/>
            <person name="Moreno L.F."/>
            <person name="Najafzadeh M.J."/>
            <person name="Felipe M.S."/>
            <person name="Teixeira M."/>
            <person name="Sun J."/>
            <person name="Xi L."/>
            <person name="Castro M.A."/>
            <person name="Vicente V.A."/>
        </authorList>
    </citation>
    <scope>NUCLEOTIDE SEQUENCE [LARGE SCALE GENOMIC DNA]</scope>
    <source>
        <strain evidence="1 2">CBS 269.64</strain>
    </source>
</reference>
<accession>A0A178DAR8</accession>
<dbReference type="PANTHER" id="PTHR37783">
    <property type="entry name" value="MEMBRANE PROTEIN, PUTATIVE (AFU_ORTHOLOGUE AFUA_1G04315)-RELATED"/>
    <property type="match status" value="1"/>
</dbReference>
<name>A0A178DAR8_9EURO</name>
<evidence type="ECO:0000313" key="2">
    <source>
        <dbReference type="Proteomes" id="UP000185904"/>
    </source>
</evidence>
<keyword evidence="2" id="KW-1185">Reference proteome</keyword>
<dbReference type="PANTHER" id="PTHR37783:SF1">
    <property type="entry name" value="MEMBRANE PROTEIN, PUTATIVE (AFU_ORTHOLOGUE AFUA_1G04315)-RELATED"/>
    <property type="match status" value="1"/>
</dbReference>
<proteinExistence type="predicted"/>
<organism evidence="1 2">
    <name type="scientific">Fonsecaea nubica</name>
    <dbReference type="NCBI Taxonomy" id="856822"/>
    <lineage>
        <taxon>Eukaryota</taxon>
        <taxon>Fungi</taxon>
        <taxon>Dikarya</taxon>
        <taxon>Ascomycota</taxon>
        <taxon>Pezizomycotina</taxon>
        <taxon>Eurotiomycetes</taxon>
        <taxon>Chaetothyriomycetidae</taxon>
        <taxon>Chaetothyriales</taxon>
        <taxon>Herpotrichiellaceae</taxon>
        <taxon>Fonsecaea</taxon>
    </lineage>
</organism>
<dbReference type="AlphaFoldDB" id="A0A178DAR8"/>
<protein>
    <submittedName>
        <fullName evidence="1">Uncharacterized protein</fullName>
    </submittedName>
</protein>
<dbReference type="EMBL" id="LVCJ01000008">
    <property type="protein sequence ID" value="OAL38712.1"/>
    <property type="molecule type" value="Genomic_DNA"/>
</dbReference>
<dbReference type="OrthoDB" id="5553410at2759"/>
<gene>
    <name evidence="1" type="ORF">AYO20_01918</name>
</gene>
<dbReference type="Proteomes" id="UP000185904">
    <property type="component" value="Unassembled WGS sequence"/>
</dbReference>